<organism evidence="3 4">
    <name type="scientific">Actinomyces bouchesdurhonensis</name>
    <dbReference type="NCBI Taxonomy" id="1852361"/>
    <lineage>
        <taxon>Bacteria</taxon>
        <taxon>Bacillati</taxon>
        <taxon>Actinomycetota</taxon>
        <taxon>Actinomycetes</taxon>
        <taxon>Actinomycetales</taxon>
        <taxon>Actinomycetaceae</taxon>
        <taxon>Actinomyces</taxon>
    </lineage>
</organism>
<evidence type="ECO:0000313" key="4">
    <source>
        <dbReference type="Proteomes" id="UP000759246"/>
    </source>
</evidence>
<keyword evidence="1" id="KW-0812">Transmembrane</keyword>
<accession>A0A929RQK9</accession>
<dbReference type="InterPro" id="IPR025403">
    <property type="entry name" value="TgpA-like_C"/>
</dbReference>
<keyword evidence="1" id="KW-0472">Membrane</keyword>
<evidence type="ECO:0000259" key="2">
    <source>
        <dbReference type="Pfam" id="PF13559"/>
    </source>
</evidence>
<name>A0A929RQK9_9ACTO</name>
<proteinExistence type="predicted"/>
<dbReference type="Proteomes" id="UP000759246">
    <property type="component" value="Unassembled WGS sequence"/>
</dbReference>
<keyword evidence="1" id="KW-1133">Transmembrane helix</keyword>
<dbReference type="EMBL" id="JABZGF010000222">
    <property type="protein sequence ID" value="MBF0966846.1"/>
    <property type="molecule type" value="Genomic_DNA"/>
</dbReference>
<protein>
    <submittedName>
        <fullName evidence="3">DUF4129 domain-containing protein</fullName>
    </submittedName>
</protein>
<feature type="domain" description="Protein-glutamine gamma-glutamyltransferase-like C-terminal" evidence="2">
    <location>
        <begin position="124"/>
        <end position="190"/>
    </location>
</feature>
<gene>
    <name evidence="3" type="ORF">HXK09_06800</name>
</gene>
<dbReference type="Pfam" id="PF13559">
    <property type="entry name" value="DUF4129"/>
    <property type="match status" value="1"/>
</dbReference>
<dbReference type="AlphaFoldDB" id="A0A929RQK9"/>
<reference evidence="3" key="1">
    <citation type="submission" date="2020-04" db="EMBL/GenBank/DDBJ databases">
        <title>Deep metagenomics examines the oral microbiome during advanced dental caries in children, revealing novel taxa and co-occurrences with host molecules.</title>
        <authorList>
            <person name="Baker J.L."/>
            <person name="Morton J.T."/>
            <person name="Dinis M."/>
            <person name="Alvarez R."/>
            <person name="Tran N.C."/>
            <person name="Knight R."/>
            <person name="Edlund A."/>
        </authorList>
    </citation>
    <scope>NUCLEOTIDE SEQUENCE</scope>
    <source>
        <strain evidence="3">JCVI_30_bin.13</strain>
    </source>
</reference>
<evidence type="ECO:0000313" key="3">
    <source>
        <dbReference type="EMBL" id="MBF0966846.1"/>
    </source>
</evidence>
<comment type="caution">
    <text evidence="3">The sequence shown here is derived from an EMBL/GenBank/DDBJ whole genome shotgun (WGS) entry which is preliminary data.</text>
</comment>
<feature type="transmembrane region" description="Helical" evidence="1">
    <location>
        <begin position="58"/>
        <end position="81"/>
    </location>
</feature>
<evidence type="ECO:0000256" key="1">
    <source>
        <dbReference type="SAM" id="Phobius"/>
    </source>
</evidence>
<sequence>MFACGVPLAPDEGEARSWLEEELSRGIYNTDASGITDVIRRFLTRLYEAIEWKGEGPFSFSVLVTLLAIIAIALVIIALILNPIRSSWRTSHSVFEEEASREDVRRLFNEAVEDEDWNLAYVWAYRLLVLGLDECEVVTSSPGLTAREAAVAATRLVPEQGPTLAFHARTFDRVRYGNASVHRQDVDALSKLTPALLDACRKAQDH</sequence>